<evidence type="ECO:0000256" key="2">
    <source>
        <dbReference type="ARBA" id="ARBA00023002"/>
    </source>
</evidence>
<dbReference type="PANTHER" id="PTHR41517:SF1">
    <property type="entry name" value="CUPIN"/>
    <property type="match status" value="1"/>
</dbReference>
<comment type="caution">
    <text evidence="4">The sequence shown here is derived from an EMBL/GenBank/DDBJ whole genome shotgun (WGS) entry which is preliminary data.</text>
</comment>
<evidence type="ECO:0000313" key="4">
    <source>
        <dbReference type="EMBL" id="MQU08160.1"/>
    </source>
</evidence>
<dbReference type="InterPro" id="IPR014710">
    <property type="entry name" value="RmlC-like_jellyroll"/>
</dbReference>
<keyword evidence="1" id="KW-0223">Dioxygenase</keyword>
<organism evidence="4 5">
    <name type="scientific">Pseudomonas helleri</name>
    <dbReference type="NCBI Taxonomy" id="1608996"/>
    <lineage>
        <taxon>Bacteria</taxon>
        <taxon>Pseudomonadati</taxon>
        <taxon>Pseudomonadota</taxon>
        <taxon>Gammaproteobacteria</taxon>
        <taxon>Pseudomonadales</taxon>
        <taxon>Pseudomonadaceae</taxon>
        <taxon>Pseudomonas</taxon>
    </lineage>
</organism>
<evidence type="ECO:0000256" key="1">
    <source>
        <dbReference type="ARBA" id="ARBA00022964"/>
    </source>
</evidence>
<dbReference type="InterPro" id="IPR011051">
    <property type="entry name" value="RmlC_Cupin_sf"/>
</dbReference>
<sequence length="341" mass="37833">MMASEFAEIISSNNMAPLWEVLRGLTPREPLQKVSPTFWRSNTIKENMKLACEFISAEDAERRVLVLENEQLRGKSLATNSLYAGIQMILPGEIAPSHRHTASALRLILSGEGGYTTVDGDKVFMSPGDFIITPTGVFHDHGAEGDEPVMWLDGLDVPVVQMLNCGFSADDPDHKQEVKYPADYSGTIFGNGLRPISPAPKRTYGTGSIFHYPYERTYKALTTMKAAGNFDPCDGIKMTFIDPTTGLSPILTMSAFMQLMPEGFRGQTFQETDGAVCCVVEGSVSVVINDEPFQFEQHDVFVLPSWSTRSYESPEGCILFSFSDKCLQEHLGFWQRRVVSN</sequence>
<dbReference type="CDD" id="cd02216">
    <property type="entry name" value="cupin_GDO-like_N"/>
    <property type="match status" value="1"/>
</dbReference>
<dbReference type="PANTHER" id="PTHR41517">
    <property type="entry name" value="1,2-DIOXYGENASE PROTEIN-RELATED"/>
    <property type="match status" value="1"/>
</dbReference>
<dbReference type="InterPro" id="IPR013096">
    <property type="entry name" value="Cupin_2"/>
</dbReference>
<dbReference type="Pfam" id="PF07883">
    <property type="entry name" value="Cupin_2"/>
    <property type="match status" value="1"/>
</dbReference>
<dbReference type="Proteomes" id="UP000478064">
    <property type="component" value="Unassembled WGS sequence"/>
</dbReference>
<dbReference type="Gene3D" id="2.60.120.10">
    <property type="entry name" value="Jelly Rolls"/>
    <property type="match status" value="1"/>
</dbReference>
<reference evidence="4 5" key="1">
    <citation type="submission" date="2019-10" db="EMBL/GenBank/DDBJ databases">
        <title>Evaluation of single-gene subtyping targets for Pseudomonas.</title>
        <authorList>
            <person name="Reichler S.J."/>
            <person name="Orsi R.H."/>
            <person name="Wiedmann M."/>
            <person name="Martin N.H."/>
            <person name="Murphy S.I."/>
        </authorList>
    </citation>
    <scope>NUCLEOTIDE SEQUENCE [LARGE SCALE GENOMIC DNA]</scope>
    <source>
        <strain evidence="4 5">FSL R10-1637</strain>
    </source>
</reference>
<dbReference type="InterPro" id="IPR047183">
    <property type="entry name" value="GDO-like"/>
</dbReference>
<gene>
    <name evidence="4" type="ORF">GHO27_21015</name>
</gene>
<evidence type="ECO:0000313" key="5">
    <source>
        <dbReference type="Proteomes" id="UP000478064"/>
    </source>
</evidence>
<proteinExistence type="predicted"/>
<dbReference type="SUPFAM" id="SSF51182">
    <property type="entry name" value="RmlC-like cupins"/>
    <property type="match status" value="1"/>
</dbReference>
<dbReference type="CDD" id="cd06992">
    <property type="entry name" value="cupin_GDO-like_C"/>
    <property type="match status" value="1"/>
</dbReference>
<feature type="domain" description="Cupin type-2" evidence="3">
    <location>
        <begin position="86"/>
        <end position="153"/>
    </location>
</feature>
<dbReference type="AlphaFoldDB" id="A0A6L5HY48"/>
<accession>A0A6L5HY48</accession>
<protein>
    <submittedName>
        <fullName evidence="4">Cupin domain-containing protein</fullName>
    </submittedName>
</protein>
<dbReference type="GO" id="GO:0051213">
    <property type="term" value="F:dioxygenase activity"/>
    <property type="evidence" value="ECO:0007669"/>
    <property type="project" value="UniProtKB-KW"/>
</dbReference>
<name>A0A6L5HY48_9PSED</name>
<keyword evidence="2" id="KW-0560">Oxidoreductase</keyword>
<evidence type="ECO:0000259" key="3">
    <source>
        <dbReference type="Pfam" id="PF07883"/>
    </source>
</evidence>
<dbReference type="EMBL" id="WIVU01000055">
    <property type="protein sequence ID" value="MQU08160.1"/>
    <property type="molecule type" value="Genomic_DNA"/>
</dbReference>